<reference evidence="1 2" key="1">
    <citation type="submission" date="2020-08" db="EMBL/GenBank/DDBJ databases">
        <authorList>
            <person name="Hejnol A."/>
        </authorList>
    </citation>
    <scope>NUCLEOTIDE SEQUENCE [LARGE SCALE GENOMIC DNA]</scope>
</reference>
<sequence length="1155" mass="135008">MNKQLSNIYIARIVIDISSTEFFSYFNQFLIKTIQDISLENLCIVTWLIDKRQLEICGDSSHIRKTKDLIITELRNHGYLEIVLSDLSEDLDWEKTENLAALLSERELQVQVKYFGNKLNILQTVSDLGKDSRTESITCFIFKNTDYFVHDIDVSNTQANDMALFEQRFNDAITMRSDANGTDDKIDECKIKKFEHFCRRGKCFRFYEKSIFSYVFAFFKPILNNSSHHIFFSPLRNELSLAVENSGIFDGLIYILEETLRESLQDIIQENLQTKPKVVNKEEILSKLAKDGKRRREFLLEYDKSSNVRFVGRKQVLKKFLQDNNKIFTTSRFKLDNKPINIPHSHLYKPTIYQISADIGSIPADAVAISLPVKRFILDTGASLSVRDALAEEDILKIQKILLQKRYCAGEYFYEDFSHSQWKGFGCIIVSKTNLYSYLKSSTSSLLQEIDSNGHQTLLMTIFGGSFDDADVNFDKSLKEIFEAIESTRFYHLKTIYLAERNPRKATVIELSSYKYNLSCQSLKRPFNKELANPYHTEKCLQRAYNVQDKFFITIQLCPKIFDCNIDLMILIEFDLPEKPSIFFEEAIQRFSILEKNKLINIEKKEIFHFVGNVKNLLVLNYNTKSNNLVGSNKIEDDIIDGINNVLERERIESIVFKNISIKEPIKSSSIGGRLQFDHRNTDEETSEGEESLLLKFKSEFYDCFKLYTLSSNDIEEIESNENVRLRYLKDNQLEIIGTHKCVEKSRSLLYNLLSQYGIIYMKFNEEYDRIVEKFSIYGDLRLFKLPNKSKTGTCFGNKEQLRDALNKNLNTSCINCIRIKIFSWENEIYESRQKVYSCKRTINGLKIENNRTNQQKVHLEPEPEGVEERIEKIPFLCSSQLTNYYWFKFKEEIEKYSKKFPNLMTLVQGKHLVPIDQRVSEDTSSFPSFQFESSMMNKKFQFEDYPLLELQYGSFFETKTNFGLLIELNEPNNPSAMLQEVKKLLSTEIDMKKLYSYETQQEYISVGEIEKLTILNYSNESQHSRDFLWQIERDILKRLVDIIDKGSKIETIGLTNLAKGFLNFPEDCFFTVEIVRSMITEHIIDKSKKIIVITNDSRDFIKFEQIFNVVYSKGKDQTVKFTSDEKRQLNQGSDLGVKIIRNRFSNFETEDVVF</sequence>
<comment type="caution">
    <text evidence="1">The sequence shown here is derived from an EMBL/GenBank/DDBJ whole genome shotgun (WGS) entry which is preliminary data.</text>
</comment>
<dbReference type="EMBL" id="CAJFCJ010000003">
    <property type="protein sequence ID" value="CAD5112928.1"/>
    <property type="molecule type" value="Genomic_DNA"/>
</dbReference>
<protein>
    <submittedName>
        <fullName evidence="1">DgyrCDS2135</fullName>
    </submittedName>
</protein>
<evidence type="ECO:0000313" key="1">
    <source>
        <dbReference type="EMBL" id="CAD5112928.1"/>
    </source>
</evidence>
<accession>A0A7I8V9J8</accession>
<dbReference type="AlphaFoldDB" id="A0A7I8V9J8"/>
<gene>
    <name evidence="1" type="ORF">DGYR_LOCUS1987</name>
</gene>
<proteinExistence type="predicted"/>
<name>A0A7I8V9J8_9ANNE</name>
<keyword evidence="2" id="KW-1185">Reference proteome</keyword>
<organism evidence="1 2">
    <name type="scientific">Dimorphilus gyrociliatus</name>
    <dbReference type="NCBI Taxonomy" id="2664684"/>
    <lineage>
        <taxon>Eukaryota</taxon>
        <taxon>Metazoa</taxon>
        <taxon>Spiralia</taxon>
        <taxon>Lophotrochozoa</taxon>
        <taxon>Annelida</taxon>
        <taxon>Polychaeta</taxon>
        <taxon>Polychaeta incertae sedis</taxon>
        <taxon>Dinophilidae</taxon>
        <taxon>Dimorphilus</taxon>
    </lineage>
</organism>
<evidence type="ECO:0000313" key="2">
    <source>
        <dbReference type="Proteomes" id="UP000549394"/>
    </source>
</evidence>
<dbReference type="Proteomes" id="UP000549394">
    <property type="component" value="Unassembled WGS sequence"/>
</dbReference>